<dbReference type="Proteomes" id="UP000056905">
    <property type="component" value="Chromosome"/>
</dbReference>
<dbReference type="EMBL" id="CP013002">
    <property type="protein sequence ID" value="ALL14911.1"/>
    <property type="molecule type" value="Genomic_DNA"/>
</dbReference>
<protein>
    <submittedName>
        <fullName evidence="1">Uncharacterized protein</fullName>
    </submittedName>
</protein>
<evidence type="ECO:0000313" key="1">
    <source>
        <dbReference type="EMBL" id="ALL14911.1"/>
    </source>
</evidence>
<sequence length="273" mass="28468">MRRLIVTLFASLAFVVATTPVAIGLWAGSAALADSRTSDGSLAPKPRDASPVRAEELACPASANGAPRRLAHFIVYGRDGEHFAHLPPEMMSLREAAARKTAIELAASGRHGAGVKVSYGVIDRPGSCGFLYLEGPSDRTYGLAQGSREYLDKRRGDILRVGGRLVTGIECPVESAPRYTPSAVAIDALGQKLGHWTAYGSSRDSACQAAEACLQGSVQAQGARIVSGSMVADSLRNCDCEPAAGGMLRCTASGMVAPWRKGPGNDTAIGVRG</sequence>
<reference evidence="1 2" key="1">
    <citation type="submission" date="2015-10" db="EMBL/GenBank/DDBJ databases">
        <title>Conservation of the essential genome among Caulobacter and Brevundimonas species.</title>
        <authorList>
            <person name="Scott D."/>
            <person name="Ely B."/>
        </authorList>
    </citation>
    <scope>NUCLEOTIDE SEQUENCE [LARGE SCALE GENOMIC DNA]</scope>
    <source>
        <strain evidence="1 2">CB4</strain>
    </source>
</reference>
<organism evidence="1 2">
    <name type="scientific">Caulobacter henricii</name>
    <dbReference type="NCBI Taxonomy" id="69395"/>
    <lineage>
        <taxon>Bacteria</taxon>
        <taxon>Pseudomonadati</taxon>
        <taxon>Pseudomonadota</taxon>
        <taxon>Alphaproteobacteria</taxon>
        <taxon>Caulobacterales</taxon>
        <taxon>Caulobacteraceae</taxon>
        <taxon>Caulobacter</taxon>
    </lineage>
</organism>
<gene>
    <name evidence="1" type="ORF">AQ619_16915</name>
</gene>
<dbReference type="RefSeq" id="WP_062150418.1">
    <property type="nucleotide sequence ID" value="NZ_CP013002.1"/>
</dbReference>
<keyword evidence="2" id="KW-1185">Reference proteome</keyword>
<dbReference type="AlphaFoldDB" id="A0A0P0P2W0"/>
<accession>A0A0P0P2W0</accession>
<evidence type="ECO:0000313" key="2">
    <source>
        <dbReference type="Proteomes" id="UP000056905"/>
    </source>
</evidence>
<name>A0A0P0P2W0_9CAUL</name>
<proteinExistence type="predicted"/>
<dbReference type="KEGG" id="chq:AQ619_16915"/>
<dbReference type="STRING" id="69395.AQ619_16915"/>